<sequence length="38" mass="4201">MEQMGVDLFVVTNPANMGWLTGYDSCSYYVPQGVVVTK</sequence>
<dbReference type="EMBL" id="FOCV01000123">
    <property type="protein sequence ID" value="SEP36722.1"/>
    <property type="molecule type" value="Genomic_DNA"/>
</dbReference>
<dbReference type="Proteomes" id="UP000198939">
    <property type="component" value="Unassembled WGS sequence"/>
</dbReference>
<reference evidence="4" key="1">
    <citation type="submission" date="2016-10" db="EMBL/GenBank/DDBJ databases">
        <authorList>
            <person name="Wibberg D."/>
        </authorList>
    </citation>
    <scope>NUCLEOTIDE SEQUENCE [LARGE SCALE GENOMIC DNA]</scope>
</reference>
<dbReference type="InterPro" id="IPR029149">
    <property type="entry name" value="Creatin/AminoP/Spt16_N"/>
</dbReference>
<dbReference type="InterPro" id="IPR000587">
    <property type="entry name" value="Creatinase_N"/>
</dbReference>
<evidence type="ECO:0000313" key="3">
    <source>
        <dbReference type="EMBL" id="SEP36722.1"/>
    </source>
</evidence>
<dbReference type="SUPFAM" id="SSF53092">
    <property type="entry name" value="Creatinase/prolidase N-terminal domain"/>
    <property type="match status" value="1"/>
</dbReference>
<proteinExistence type="predicted"/>
<organism evidence="2 4">
    <name type="scientific">Rhizobium tibeticum</name>
    <dbReference type="NCBI Taxonomy" id="501024"/>
    <lineage>
        <taxon>Bacteria</taxon>
        <taxon>Pseudomonadati</taxon>
        <taxon>Pseudomonadota</taxon>
        <taxon>Alphaproteobacteria</taxon>
        <taxon>Hyphomicrobiales</taxon>
        <taxon>Rhizobiaceae</taxon>
        <taxon>Rhizobium/Agrobacterium group</taxon>
        <taxon>Rhizobium</taxon>
    </lineage>
</organism>
<evidence type="ECO:0000259" key="1">
    <source>
        <dbReference type="Pfam" id="PF01321"/>
    </source>
</evidence>
<protein>
    <submittedName>
        <fullName evidence="3">Ectoine hydrolase</fullName>
    </submittedName>
    <submittedName>
        <fullName evidence="2">Ectoine utilization protein EutD</fullName>
    </submittedName>
</protein>
<keyword evidence="3" id="KW-0378">Hydrolase</keyword>
<reference evidence="3 5" key="2">
    <citation type="submission" date="2016-10" db="EMBL/GenBank/DDBJ databases">
        <authorList>
            <person name="Varghese N."/>
            <person name="Submissions S."/>
        </authorList>
    </citation>
    <scope>NUCLEOTIDE SEQUENCE [LARGE SCALE GENOMIC DNA]</scope>
    <source>
        <strain evidence="3 5">CGMCC 1.7071</strain>
    </source>
</reference>
<dbReference type="Gene3D" id="3.40.350.10">
    <property type="entry name" value="Creatinase/prolidase N-terminal domain"/>
    <property type="match status" value="1"/>
</dbReference>
<accession>A0A1H8XA54</accession>
<name>A0A1H8XA54_9HYPH</name>
<evidence type="ECO:0000313" key="5">
    <source>
        <dbReference type="Proteomes" id="UP000198939"/>
    </source>
</evidence>
<dbReference type="STRING" id="501024.RTCCBAU85039_6920"/>
<gene>
    <name evidence="2" type="ORF">RTCCBAU85039_6920</name>
    <name evidence="3" type="ORF">SAMN05216228_11233</name>
</gene>
<evidence type="ECO:0000313" key="4">
    <source>
        <dbReference type="Proteomes" id="UP000183063"/>
    </source>
</evidence>
<feature type="domain" description="Creatinase N-terminal" evidence="1">
    <location>
        <begin position="1"/>
        <end position="37"/>
    </location>
</feature>
<dbReference type="AlphaFoldDB" id="A0A1H8XA54"/>
<reference evidence="2" key="3">
    <citation type="submission" date="2016-10" db="EMBL/GenBank/DDBJ databases">
        <authorList>
            <person name="de Groot N.N."/>
        </authorList>
    </citation>
    <scope>NUCLEOTIDE SEQUENCE [LARGE SCALE GENOMIC DNA]</scope>
    <source>
        <strain evidence="2">CCBAU85039</strain>
    </source>
</reference>
<dbReference type="GO" id="GO:0016787">
    <property type="term" value="F:hydrolase activity"/>
    <property type="evidence" value="ECO:0007669"/>
    <property type="project" value="UniProtKB-KW"/>
</dbReference>
<evidence type="ECO:0000313" key="2">
    <source>
        <dbReference type="EMBL" id="SEI22803.1"/>
    </source>
</evidence>
<dbReference type="EMBL" id="FNXB01000154">
    <property type="protein sequence ID" value="SEI22803.1"/>
    <property type="molecule type" value="Genomic_DNA"/>
</dbReference>
<keyword evidence="5" id="KW-1185">Reference proteome</keyword>
<dbReference type="Pfam" id="PF01321">
    <property type="entry name" value="Creatinase_N"/>
    <property type="match status" value="1"/>
</dbReference>
<dbReference type="Proteomes" id="UP000183063">
    <property type="component" value="Unassembled WGS sequence"/>
</dbReference>